<accession>A0A2N5CKG9</accession>
<dbReference type="InterPro" id="IPR036249">
    <property type="entry name" value="Thioredoxin-like_sf"/>
</dbReference>
<feature type="domain" description="GST N-terminal" evidence="1">
    <location>
        <begin position="1"/>
        <end position="81"/>
    </location>
</feature>
<dbReference type="KEGG" id="cfh:C1707_16170"/>
<dbReference type="OrthoDB" id="7583243at2"/>
<feature type="domain" description="GST C-terminal" evidence="2">
    <location>
        <begin position="84"/>
        <end position="196"/>
    </location>
</feature>
<dbReference type="SUPFAM" id="SSF47616">
    <property type="entry name" value="GST C-terminal domain-like"/>
    <property type="match status" value="1"/>
</dbReference>
<dbReference type="Gene3D" id="1.20.1050.10">
    <property type="match status" value="1"/>
</dbReference>
<dbReference type="CDD" id="cd03057">
    <property type="entry name" value="GST_N_Beta"/>
    <property type="match status" value="1"/>
</dbReference>
<dbReference type="GO" id="GO:0016740">
    <property type="term" value="F:transferase activity"/>
    <property type="evidence" value="ECO:0007669"/>
    <property type="project" value="UniProtKB-KW"/>
</dbReference>
<dbReference type="EMBL" id="PJRQ01000057">
    <property type="protein sequence ID" value="PLR05830.1"/>
    <property type="molecule type" value="Genomic_DNA"/>
</dbReference>
<keyword evidence="4" id="KW-0808">Transferase</keyword>
<dbReference type="SUPFAM" id="SSF52833">
    <property type="entry name" value="Thioredoxin-like"/>
    <property type="match status" value="1"/>
</dbReference>
<dbReference type="InterPro" id="IPR004045">
    <property type="entry name" value="Glutathione_S-Trfase_N"/>
</dbReference>
<dbReference type="InterPro" id="IPR004046">
    <property type="entry name" value="GST_C"/>
</dbReference>
<dbReference type="Proteomes" id="UP000281192">
    <property type="component" value="Chromosome"/>
</dbReference>
<dbReference type="InterPro" id="IPR010987">
    <property type="entry name" value="Glutathione-S-Trfase_C-like"/>
</dbReference>
<evidence type="ECO:0000313" key="4">
    <source>
        <dbReference type="EMBL" id="PLR05830.1"/>
    </source>
</evidence>
<organism evidence="4 5">
    <name type="scientific">Caulobacter flavus</name>
    <dbReference type="NCBI Taxonomy" id="1679497"/>
    <lineage>
        <taxon>Bacteria</taxon>
        <taxon>Pseudomonadati</taxon>
        <taxon>Pseudomonadota</taxon>
        <taxon>Alphaproteobacteria</taxon>
        <taxon>Caulobacterales</taxon>
        <taxon>Caulobacteraceae</taxon>
        <taxon>Caulobacter</taxon>
    </lineage>
</organism>
<dbReference type="AlphaFoldDB" id="A0A2N5CKG9"/>
<keyword evidence="6" id="KW-1185">Reference proteome</keyword>
<dbReference type="InterPro" id="IPR040079">
    <property type="entry name" value="Glutathione_S-Trfase"/>
</dbReference>
<dbReference type="SFLD" id="SFLDG01150">
    <property type="entry name" value="Main.1:_Beta-like"/>
    <property type="match status" value="1"/>
</dbReference>
<evidence type="ECO:0000313" key="3">
    <source>
        <dbReference type="EMBL" id="AYV47672.1"/>
    </source>
</evidence>
<gene>
    <name evidence="3" type="ORF">C1707_16170</name>
    <name evidence="4" type="ORF">CFHF_26810</name>
</gene>
<reference evidence="3 6" key="2">
    <citation type="submission" date="2018-01" db="EMBL/GenBank/DDBJ databases">
        <title>Complete genome sequence of Caulobacter flavus RHGG3.</title>
        <authorList>
            <person name="Yang E."/>
        </authorList>
    </citation>
    <scope>NUCLEOTIDE SEQUENCE [LARGE SCALE GENOMIC DNA]</scope>
    <source>
        <strain evidence="3 6">RHGG3</strain>
    </source>
</reference>
<protein>
    <submittedName>
        <fullName evidence="4">Glutathione transferase GstA</fullName>
    </submittedName>
</protein>
<evidence type="ECO:0000313" key="5">
    <source>
        <dbReference type="Proteomes" id="UP000234483"/>
    </source>
</evidence>
<dbReference type="Pfam" id="PF13409">
    <property type="entry name" value="GST_N_2"/>
    <property type="match status" value="1"/>
</dbReference>
<dbReference type="Gene3D" id="3.40.30.10">
    <property type="entry name" value="Glutaredoxin"/>
    <property type="match status" value="1"/>
</dbReference>
<evidence type="ECO:0000313" key="6">
    <source>
        <dbReference type="Proteomes" id="UP000281192"/>
    </source>
</evidence>
<reference evidence="4 5" key="1">
    <citation type="submission" date="2017-12" db="EMBL/GenBank/DDBJ databases">
        <title>The genome sequence of Caulobacter flavus CGMCC1 15093.</title>
        <authorList>
            <person name="Gao J."/>
            <person name="Mao X."/>
            <person name="Sun J."/>
        </authorList>
    </citation>
    <scope>NUCLEOTIDE SEQUENCE [LARGE SCALE GENOMIC DNA]</scope>
    <source>
        <strain evidence="4 5">CGMCC1 15093</strain>
    </source>
</reference>
<dbReference type="RefSeq" id="WP_101715962.1">
    <property type="nucleotide sequence ID" value="NZ_CP026100.1"/>
</dbReference>
<dbReference type="InterPro" id="IPR036282">
    <property type="entry name" value="Glutathione-S-Trfase_C_sf"/>
</dbReference>
<dbReference type="Pfam" id="PF14497">
    <property type="entry name" value="GST_C_3"/>
    <property type="match status" value="1"/>
</dbReference>
<dbReference type="PROSITE" id="PS50405">
    <property type="entry name" value="GST_CTER"/>
    <property type="match status" value="1"/>
</dbReference>
<name>A0A2N5CKG9_9CAUL</name>
<dbReference type="Proteomes" id="UP000234483">
    <property type="component" value="Unassembled WGS sequence"/>
</dbReference>
<sequence length="196" mass="21536">MKLYYAIGACSLADKIALAEAGIPCDFERVELHKRITETGADYAAINPKGYVPALVLDSGEMITENIAILSWIAQQSPKLRPDGPLGWFRLLEALAYISTEVHKSFHTFFIPDVTEEEKEKARALAGLRLEYLAASLKDDFLLGPDLTVADPYLFVIMTWAKPNGVVLPPPLAAYYERIKARPTVAAALASEGLEV</sequence>
<evidence type="ECO:0000259" key="1">
    <source>
        <dbReference type="PROSITE" id="PS50404"/>
    </source>
</evidence>
<dbReference type="SFLD" id="SFLDG00358">
    <property type="entry name" value="Main_(cytGST)"/>
    <property type="match status" value="1"/>
</dbReference>
<dbReference type="PANTHER" id="PTHR44051">
    <property type="entry name" value="GLUTATHIONE S-TRANSFERASE-RELATED"/>
    <property type="match status" value="1"/>
</dbReference>
<dbReference type="PANTHER" id="PTHR44051:SF8">
    <property type="entry name" value="GLUTATHIONE S-TRANSFERASE GSTA"/>
    <property type="match status" value="1"/>
</dbReference>
<dbReference type="CDD" id="cd03188">
    <property type="entry name" value="GST_C_Beta"/>
    <property type="match status" value="1"/>
</dbReference>
<evidence type="ECO:0000259" key="2">
    <source>
        <dbReference type="PROSITE" id="PS50405"/>
    </source>
</evidence>
<dbReference type="SFLD" id="SFLDS00019">
    <property type="entry name" value="Glutathione_Transferase_(cytos"/>
    <property type="match status" value="1"/>
</dbReference>
<dbReference type="PROSITE" id="PS50404">
    <property type="entry name" value="GST_NTER"/>
    <property type="match status" value="1"/>
</dbReference>
<proteinExistence type="predicted"/>
<dbReference type="EMBL" id="CP026100">
    <property type="protein sequence ID" value="AYV47672.1"/>
    <property type="molecule type" value="Genomic_DNA"/>
</dbReference>